<organism evidence="2 3">
    <name type="scientific">Mycena rosella</name>
    <name type="common">Pink bonnet</name>
    <name type="synonym">Agaricus rosellus</name>
    <dbReference type="NCBI Taxonomy" id="1033263"/>
    <lineage>
        <taxon>Eukaryota</taxon>
        <taxon>Fungi</taxon>
        <taxon>Dikarya</taxon>
        <taxon>Basidiomycota</taxon>
        <taxon>Agaricomycotina</taxon>
        <taxon>Agaricomycetes</taxon>
        <taxon>Agaricomycetidae</taxon>
        <taxon>Agaricales</taxon>
        <taxon>Marasmiineae</taxon>
        <taxon>Mycenaceae</taxon>
        <taxon>Mycena</taxon>
    </lineage>
</organism>
<feature type="region of interest" description="Disordered" evidence="1">
    <location>
        <begin position="1"/>
        <end position="64"/>
    </location>
</feature>
<keyword evidence="3" id="KW-1185">Reference proteome</keyword>
<dbReference type="EMBL" id="JARKIE010000121">
    <property type="protein sequence ID" value="KAJ7681195.1"/>
    <property type="molecule type" value="Genomic_DNA"/>
</dbReference>
<reference evidence="2" key="1">
    <citation type="submission" date="2023-03" db="EMBL/GenBank/DDBJ databases">
        <title>Massive genome expansion in bonnet fungi (Mycena s.s.) driven by repeated elements and novel gene families across ecological guilds.</title>
        <authorList>
            <consortium name="Lawrence Berkeley National Laboratory"/>
            <person name="Harder C.B."/>
            <person name="Miyauchi S."/>
            <person name="Viragh M."/>
            <person name="Kuo A."/>
            <person name="Thoen E."/>
            <person name="Andreopoulos B."/>
            <person name="Lu D."/>
            <person name="Skrede I."/>
            <person name="Drula E."/>
            <person name="Henrissat B."/>
            <person name="Morin E."/>
            <person name="Kohler A."/>
            <person name="Barry K."/>
            <person name="LaButti K."/>
            <person name="Morin E."/>
            <person name="Salamov A."/>
            <person name="Lipzen A."/>
            <person name="Mereny Z."/>
            <person name="Hegedus B."/>
            <person name="Baldrian P."/>
            <person name="Stursova M."/>
            <person name="Weitz H."/>
            <person name="Taylor A."/>
            <person name="Grigoriev I.V."/>
            <person name="Nagy L.G."/>
            <person name="Martin F."/>
            <person name="Kauserud H."/>
        </authorList>
    </citation>
    <scope>NUCLEOTIDE SEQUENCE</scope>
    <source>
        <strain evidence="2">CBHHK067</strain>
    </source>
</reference>
<evidence type="ECO:0000313" key="3">
    <source>
        <dbReference type="Proteomes" id="UP001221757"/>
    </source>
</evidence>
<evidence type="ECO:0000256" key="1">
    <source>
        <dbReference type="SAM" id="MobiDB-lite"/>
    </source>
</evidence>
<feature type="compositionally biased region" description="Acidic residues" evidence="1">
    <location>
        <begin position="44"/>
        <end position="53"/>
    </location>
</feature>
<dbReference type="Proteomes" id="UP001221757">
    <property type="component" value="Unassembled WGS sequence"/>
</dbReference>
<protein>
    <submittedName>
        <fullName evidence="2">Uncharacterized protein</fullName>
    </submittedName>
</protein>
<dbReference type="AlphaFoldDB" id="A0AAD7GC32"/>
<evidence type="ECO:0000313" key="2">
    <source>
        <dbReference type="EMBL" id="KAJ7681195.1"/>
    </source>
</evidence>
<comment type="caution">
    <text evidence="2">The sequence shown here is derived from an EMBL/GenBank/DDBJ whole genome shotgun (WGS) entry which is preliminary data.</text>
</comment>
<accession>A0AAD7GC32</accession>
<name>A0AAD7GC32_MYCRO</name>
<feature type="compositionally biased region" description="Low complexity" evidence="1">
    <location>
        <begin position="23"/>
        <end position="34"/>
    </location>
</feature>
<gene>
    <name evidence="2" type="ORF">B0H17DRAFT_1182087</name>
</gene>
<proteinExistence type="predicted"/>
<sequence>MSSRASTPESDDDFQTTLNAMNQSSPVVPPQGSSKRTHQTMSQDNDEDNETTSENEQSLATVPRGILPNQNLVAVAKRYVERKRLRTDQATEVEVFLNPFTKDSASVRDVKMFINMFALENKIDKIVTAKVPYQVSSDLNKNILNYAPAVLLSSKVTAYKGQAATTILLALLKKHRFDLPAGIENIPADWAKIEASLKLNKNDKEQAPPAKQQNIFELTSAIVQGTKCSVNVVLCARVALMRSVYIKHPGAKYWDKVDDRLAKIRKQAEGDATKVVKAFRQLLKVDRETHGVNDYHLDEETVDEFQQQVDDVIDAGIVDASVQGADGGNGGNEGE</sequence>